<gene>
    <name evidence="1" type="ORF">WN51_07945</name>
</gene>
<name>A0A0N0BBS5_9HYME</name>
<keyword evidence="2" id="KW-1185">Reference proteome</keyword>
<dbReference type="Proteomes" id="UP000053105">
    <property type="component" value="Unassembled WGS sequence"/>
</dbReference>
<protein>
    <submittedName>
        <fullName evidence="1">Uncharacterized protein</fullName>
    </submittedName>
</protein>
<dbReference type="AlphaFoldDB" id="A0A0N0BBS5"/>
<dbReference type="EMBL" id="KQ435959">
    <property type="protein sequence ID" value="KOX68004.1"/>
    <property type="molecule type" value="Genomic_DNA"/>
</dbReference>
<reference evidence="1 2" key="1">
    <citation type="submission" date="2015-07" db="EMBL/GenBank/DDBJ databases">
        <title>The genome of Melipona quadrifasciata.</title>
        <authorList>
            <person name="Pan H."/>
            <person name="Kapheim K."/>
        </authorList>
    </citation>
    <scope>NUCLEOTIDE SEQUENCE [LARGE SCALE GENOMIC DNA]</scope>
    <source>
        <strain evidence="1">0111107301</strain>
        <tissue evidence="1">Whole body</tissue>
    </source>
</reference>
<organism evidence="1 2">
    <name type="scientific">Melipona quadrifasciata</name>
    <dbReference type="NCBI Taxonomy" id="166423"/>
    <lineage>
        <taxon>Eukaryota</taxon>
        <taxon>Metazoa</taxon>
        <taxon>Ecdysozoa</taxon>
        <taxon>Arthropoda</taxon>
        <taxon>Hexapoda</taxon>
        <taxon>Insecta</taxon>
        <taxon>Pterygota</taxon>
        <taxon>Neoptera</taxon>
        <taxon>Endopterygota</taxon>
        <taxon>Hymenoptera</taxon>
        <taxon>Apocrita</taxon>
        <taxon>Aculeata</taxon>
        <taxon>Apoidea</taxon>
        <taxon>Anthophila</taxon>
        <taxon>Apidae</taxon>
        <taxon>Melipona</taxon>
    </lineage>
</organism>
<sequence length="365" mass="41757">MSRKVKKIVPRNVSCVQDSTLLKGLISSTFARTAKLGTELCRDESFAEGGMKHRLPLGITDRPHLLRQRFCLQVYNGGNPENRASLGATLMQRKLADLGHTTGLWVSPQIHKKRNLDRKLSRYTHGLCDCEMEYMYRVYLCRSRLYILSIRKGRSRYSGQTFQLAGPTATGPQKRIEFLMRWIRGPQARRNRDTVAHRCSGYRCLCGGTNFCPSVCPVDEVGVNRWWLVGSGVSTGIARQSGMVDMTETTPDFLQTLYSVLGYPKPGIPQVWPPPLRVGINPRIEWVLILTAVKIMQVLRTKVLQYCLVLIGLTLEPPVRLNHFQRNREPLYYNVGAYKFLFVRFAKDYLNLQRVKRNITSECEN</sequence>
<accession>A0A0N0BBS5</accession>
<proteinExistence type="predicted"/>
<evidence type="ECO:0000313" key="2">
    <source>
        <dbReference type="Proteomes" id="UP000053105"/>
    </source>
</evidence>
<evidence type="ECO:0000313" key="1">
    <source>
        <dbReference type="EMBL" id="KOX68004.1"/>
    </source>
</evidence>